<feature type="transmembrane region" description="Helical" evidence="1">
    <location>
        <begin position="81"/>
        <end position="102"/>
    </location>
</feature>
<feature type="transmembrane region" description="Helical" evidence="1">
    <location>
        <begin position="57"/>
        <end position="75"/>
    </location>
</feature>
<name>A0ABU4JPK9_9CLOT</name>
<evidence type="ECO:0000256" key="1">
    <source>
        <dbReference type="SAM" id="Phobius"/>
    </source>
</evidence>
<keyword evidence="1" id="KW-0812">Transmembrane</keyword>
<gene>
    <name evidence="2" type="ORF">P8V03_01870</name>
</gene>
<dbReference type="RefSeq" id="WP_261671869.1">
    <property type="nucleotide sequence ID" value="NZ_JARUJP010000001.1"/>
</dbReference>
<accession>A0ABU4JPK9</accession>
<dbReference type="Proteomes" id="UP001281656">
    <property type="component" value="Unassembled WGS sequence"/>
</dbReference>
<sequence length="117" mass="12863">MTGLLMKIITCPLILLISDYIFRDVHYAYTYQPVLVGIILAVVGHLMELALLKPGTVIISTIADFLAAFVVVYLTQFIFSGAIVTLIGSAIVSTIVAIVEYLDHVYLVKTNKTQKSE</sequence>
<feature type="transmembrane region" description="Helical" evidence="1">
    <location>
        <begin position="33"/>
        <end position="52"/>
    </location>
</feature>
<protein>
    <submittedName>
        <fullName evidence="2">YndM family protein</fullName>
    </submittedName>
</protein>
<proteinExistence type="predicted"/>
<organism evidence="2 3">
    <name type="scientific">Clostridium tanneri</name>
    <dbReference type="NCBI Taxonomy" id="3037988"/>
    <lineage>
        <taxon>Bacteria</taxon>
        <taxon>Bacillati</taxon>
        <taxon>Bacillota</taxon>
        <taxon>Clostridia</taxon>
        <taxon>Eubacteriales</taxon>
        <taxon>Clostridiaceae</taxon>
        <taxon>Clostridium</taxon>
    </lineage>
</organism>
<keyword evidence="1" id="KW-0472">Membrane</keyword>
<comment type="caution">
    <text evidence="2">The sequence shown here is derived from an EMBL/GenBank/DDBJ whole genome shotgun (WGS) entry which is preliminary data.</text>
</comment>
<keyword evidence="1" id="KW-1133">Transmembrane helix</keyword>
<dbReference type="EMBL" id="JARUJP010000001">
    <property type="protein sequence ID" value="MDW8799898.1"/>
    <property type="molecule type" value="Genomic_DNA"/>
</dbReference>
<dbReference type="InterPro" id="IPR019649">
    <property type="entry name" value="DUF2512"/>
</dbReference>
<reference evidence="2 3" key="1">
    <citation type="submission" date="2023-04" db="EMBL/GenBank/DDBJ databases">
        <title>Clostridium tannerae sp. nov., isolated from the fecal material of an alpaca.</title>
        <authorList>
            <person name="Miller S."/>
            <person name="Hendry M."/>
            <person name="King J."/>
            <person name="Sankaranarayanan K."/>
            <person name="Lawson P.A."/>
        </authorList>
    </citation>
    <scope>NUCLEOTIDE SEQUENCE [LARGE SCALE GENOMIC DNA]</scope>
    <source>
        <strain evidence="2 3">A1-XYC3</strain>
    </source>
</reference>
<keyword evidence="3" id="KW-1185">Reference proteome</keyword>
<evidence type="ECO:0000313" key="3">
    <source>
        <dbReference type="Proteomes" id="UP001281656"/>
    </source>
</evidence>
<evidence type="ECO:0000313" key="2">
    <source>
        <dbReference type="EMBL" id="MDW8799898.1"/>
    </source>
</evidence>
<dbReference type="Pfam" id="PF10710">
    <property type="entry name" value="DUF2512"/>
    <property type="match status" value="1"/>
</dbReference>